<dbReference type="Proteomes" id="UP001212997">
    <property type="component" value="Unassembled WGS sequence"/>
</dbReference>
<organism evidence="2 3">
    <name type="scientific">Meripilus lineatus</name>
    <dbReference type="NCBI Taxonomy" id="2056292"/>
    <lineage>
        <taxon>Eukaryota</taxon>
        <taxon>Fungi</taxon>
        <taxon>Dikarya</taxon>
        <taxon>Basidiomycota</taxon>
        <taxon>Agaricomycotina</taxon>
        <taxon>Agaricomycetes</taxon>
        <taxon>Polyporales</taxon>
        <taxon>Meripilaceae</taxon>
        <taxon>Meripilus</taxon>
    </lineage>
</organism>
<keyword evidence="1" id="KW-0472">Membrane</keyword>
<gene>
    <name evidence="2" type="ORF">NLI96_g9614</name>
</gene>
<comment type="caution">
    <text evidence="2">The sequence shown here is derived from an EMBL/GenBank/DDBJ whole genome shotgun (WGS) entry which is preliminary data.</text>
</comment>
<evidence type="ECO:0000256" key="1">
    <source>
        <dbReference type="SAM" id="Phobius"/>
    </source>
</evidence>
<evidence type="ECO:0000313" key="2">
    <source>
        <dbReference type="EMBL" id="KAJ3478637.1"/>
    </source>
</evidence>
<evidence type="ECO:0000313" key="3">
    <source>
        <dbReference type="Proteomes" id="UP001212997"/>
    </source>
</evidence>
<accession>A0AAD5UV49</accession>
<dbReference type="AlphaFoldDB" id="A0AAD5UV49"/>
<sequence length="156" mass="17227">MSVEQPDIKVSTAENSPQAANWESDIKLYHDNPQDASDFGQLSLTLDDLEMQDISSKVPHPPTSVQGTLGRIIGSEKPQRQYKLGGLPYLGPADPPTWPLHKTLFLTGHLFPPCWIAGVFINAPDDFAGLFKWRCQVMAMITVIVVIALLILELGF</sequence>
<name>A0AAD5UV49_9APHY</name>
<keyword evidence="1" id="KW-1133">Transmembrane helix</keyword>
<proteinExistence type="predicted"/>
<keyword evidence="1" id="KW-0812">Transmembrane</keyword>
<keyword evidence="3" id="KW-1185">Reference proteome</keyword>
<dbReference type="EMBL" id="JANAWD010000496">
    <property type="protein sequence ID" value="KAJ3478637.1"/>
    <property type="molecule type" value="Genomic_DNA"/>
</dbReference>
<reference evidence="2" key="1">
    <citation type="submission" date="2022-07" db="EMBL/GenBank/DDBJ databases">
        <title>Genome Sequence of Physisporinus lineatus.</title>
        <authorList>
            <person name="Buettner E."/>
        </authorList>
    </citation>
    <scope>NUCLEOTIDE SEQUENCE</scope>
    <source>
        <strain evidence="2">VT162</strain>
    </source>
</reference>
<protein>
    <submittedName>
        <fullName evidence="2">Uncharacterized protein</fullName>
    </submittedName>
</protein>
<feature type="transmembrane region" description="Helical" evidence="1">
    <location>
        <begin position="137"/>
        <end position="155"/>
    </location>
</feature>